<sequence>MVGGVTQPDRARAHWDERYRATGSESVSWFEPEPRLSLAMFDLAGTDRSGSAIDIGGGASSFAETLIDRGLTDVTVLDLSDVALSIARNRLGNSESVHWLVADVTTWEPDRTWDFWHDRAVFHFLTEPEQRAAYRSLLHRSVPTGGAVAVATFAEDGPEQCSGLPIERYSVGRLLDELGDGLAEIASGRFVHTTPSGAVQPLTWIVARKV</sequence>
<dbReference type="PANTHER" id="PTHR12843:SF5">
    <property type="entry name" value="EEF1A LYSINE METHYLTRANSFERASE 2"/>
    <property type="match status" value="1"/>
</dbReference>
<protein>
    <submittedName>
        <fullName evidence="2">Unannotated protein</fullName>
    </submittedName>
</protein>
<proteinExistence type="predicted"/>
<organism evidence="2">
    <name type="scientific">freshwater metagenome</name>
    <dbReference type="NCBI Taxonomy" id="449393"/>
    <lineage>
        <taxon>unclassified sequences</taxon>
        <taxon>metagenomes</taxon>
        <taxon>ecological metagenomes</taxon>
    </lineage>
</organism>
<dbReference type="AlphaFoldDB" id="A0A6J6IA29"/>
<dbReference type="Gene3D" id="3.40.50.150">
    <property type="entry name" value="Vaccinia Virus protein VP39"/>
    <property type="match status" value="1"/>
</dbReference>
<name>A0A6J6IA29_9ZZZZ</name>
<dbReference type="Pfam" id="PF13649">
    <property type="entry name" value="Methyltransf_25"/>
    <property type="match status" value="1"/>
</dbReference>
<evidence type="ECO:0000259" key="1">
    <source>
        <dbReference type="Pfam" id="PF13649"/>
    </source>
</evidence>
<dbReference type="PANTHER" id="PTHR12843">
    <property type="entry name" value="PROTEIN-LYSINE N-METHYLTRANSFERASE METTL10"/>
    <property type="match status" value="1"/>
</dbReference>
<evidence type="ECO:0000313" key="2">
    <source>
        <dbReference type="EMBL" id="CAB4621323.1"/>
    </source>
</evidence>
<feature type="domain" description="Methyltransferase" evidence="1">
    <location>
        <begin position="53"/>
        <end position="140"/>
    </location>
</feature>
<dbReference type="InterPro" id="IPR041698">
    <property type="entry name" value="Methyltransf_25"/>
</dbReference>
<accession>A0A6J6IA29</accession>
<gene>
    <name evidence="2" type="ORF">UFOPK1835_01809</name>
</gene>
<reference evidence="2" key="1">
    <citation type="submission" date="2020-05" db="EMBL/GenBank/DDBJ databases">
        <authorList>
            <person name="Chiriac C."/>
            <person name="Salcher M."/>
            <person name="Ghai R."/>
            <person name="Kavagutti S V."/>
        </authorList>
    </citation>
    <scope>NUCLEOTIDE SEQUENCE</scope>
</reference>
<dbReference type="EMBL" id="CAEZUP010000103">
    <property type="protein sequence ID" value="CAB4621323.1"/>
    <property type="molecule type" value="Genomic_DNA"/>
</dbReference>
<dbReference type="CDD" id="cd02440">
    <property type="entry name" value="AdoMet_MTases"/>
    <property type="match status" value="1"/>
</dbReference>
<dbReference type="InterPro" id="IPR029063">
    <property type="entry name" value="SAM-dependent_MTases_sf"/>
</dbReference>
<dbReference type="SUPFAM" id="SSF53335">
    <property type="entry name" value="S-adenosyl-L-methionine-dependent methyltransferases"/>
    <property type="match status" value="1"/>
</dbReference>